<dbReference type="SUPFAM" id="SSF51905">
    <property type="entry name" value="FAD/NAD(P)-binding domain"/>
    <property type="match status" value="1"/>
</dbReference>
<sequence>MSSGSRLRVAICGAGIAGLTCALALSRHPDIEIDIFESAGKLAEVGAGIGLFPRPWQIIRELGLEQDLLKTTESRLLEGPVPSFRYRKSDQREGLEFYRLITQGALIFLHRADYQQTLLRHLPPTCRTHCSKRLRSYIQRPSGGGTELFFEDGTSHVCDVLIGADGLKSAVRKTMLNEKADKAKAQGKWKESAELLGSVDPVWSGCNAYRTLIPAERLKARAPMHSVLTEPMQYLGKNGYVIAYPISRGKMINFVAFDMRHDLENTRFNGPWVCASDKSKFASRFSGWEPEVQTLLDCVENPLQWAIHTIPPMRSFVSGRVAVMGDAAHAMTPHEGSGAGQAIEDAYLLATVLGHHRANRNNVHRALAIYDDIRRPAAYHVMEHSRKNGQYFTLHVDGVDFNNSGKPKEQWDNLQRLGRTFEKNWEWGEFVGFFPRCVTGSFWRGLVN</sequence>
<evidence type="ECO:0000256" key="4">
    <source>
        <dbReference type="SAM" id="SignalP"/>
    </source>
</evidence>
<evidence type="ECO:0000313" key="7">
    <source>
        <dbReference type="Proteomes" id="UP000297245"/>
    </source>
</evidence>
<keyword evidence="2" id="KW-0274">FAD</keyword>
<protein>
    <submittedName>
        <fullName evidence="6">Salicylate hydroxylase</fullName>
    </submittedName>
</protein>
<evidence type="ECO:0000256" key="2">
    <source>
        <dbReference type="ARBA" id="ARBA00022827"/>
    </source>
</evidence>
<dbReference type="GO" id="GO:0044550">
    <property type="term" value="P:secondary metabolite biosynthetic process"/>
    <property type="evidence" value="ECO:0007669"/>
    <property type="project" value="TreeGrafter"/>
</dbReference>
<dbReference type="PANTHER" id="PTHR46720">
    <property type="entry name" value="HYDROXYLASE, PUTATIVE (AFU_ORTHOLOGUE AFUA_3G01460)-RELATED"/>
    <property type="match status" value="1"/>
</dbReference>
<evidence type="ECO:0000313" key="6">
    <source>
        <dbReference type="EMBL" id="THU98077.1"/>
    </source>
</evidence>
<dbReference type="GO" id="GO:0016491">
    <property type="term" value="F:oxidoreductase activity"/>
    <property type="evidence" value="ECO:0007669"/>
    <property type="project" value="UniProtKB-KW"/>
</dbReference>
<dbReference type="GO" id="GO:0071949">
    <property type="term" value="F:FAD binding"/>
    <property type="evidence" value="ECO:0007669"/>
    <property type="project" value="InterPro"/>
</dbReference>
<keyword evidence="4" id="KW-0732">Signal</keyword>
<evidence type="ECO:0000256" key="3">
    <source>
        <dbReference type="ARBA" id="ARBA00023002"/>
    </source>
</evidence>
<keyword evidence="7" id="KW-1185">Reference proteome</keyword>
<dbReference type="InterPro" id="IPR051104">
    <property type="entry name" value="FAD_monoxygenase"/>
</dbReference>
<accession>A0A4S8M6Y9</accession>
<dbReference type="AlphaFoldDB" id="A0A4S8M6Y9"/>
<feature type="domain" description="FAD-binding" evidence="5">
    <location>
        <begin position="7"/>
        <end position="175"/>
    </location>
</feature>
<dbReference type="PANTHER" id="PTHR46720:SF3">
    <property type="entry name" value="FAD-BINDING DOMAIN-CONTAINING PROTEIN-RELATED"/>
    <property type="match status" value="1"/>
</dbReference>
<dbReference type="Pfam" id="PF01494">
    <property type="entry name" value="FAD_binding_3"/>
    <property type="match status" value="2"/>
</dbReference>
<dbReference type="InterPro" id="IPR002938">
    <property type="entry name" value="FAD-bd"/>
</dbReference>
<dbReference type="OrthoDB" id="417877at2759"/>
<keyword evidence="3" id="KW-0560">Oxidoreductase</keyword>
<feature type="domain" description="FAD-binding" evidence="5">
    <location>
        <begin position="314"/>
        <end position="384"/>
    </location>
</feature>
<name>A0A4S8M6Y9_DENBC</name>
<evidence type="ECO:0000256" key="1">
    <source>
        <dbReference type="ARBA" id="ARBA00022630"/>
    </source>
</evidence>
<reference evidence="6 7" key="1">
    <citation type="journal article" date="2019" name="Nat. Ecol. Evol.">
        <title>Megaphylogeny resolves global patterns of mushroom evolution.</title>
        <authorList>
            <person name="Varga T."/>
            <person name="Krizsan K."/>
            <person name="Foldi C."/>
            <person name="Dima B."/>
            <person name="Sanchez-Garcia M."/>
            <person name="Sanchez-Ramirez S."/>
            <person name="Szollosi G.J."/>
            <person name="Szarkandi J.G."/>
            <person name="Papp V."/>
            <person name="Albert L."/>
            <person name="Andreopoulos W."/>
            <person name="Angelini C."/>
            <person name="Antonin V."/>
            <person name="Barry K.W."/>
            <person name="Bougher N.L."/>
            <person name="Buchanan P."/>
            <person name="Buyck B."/>
            <person name="Bense V."/>
            <person name="Catcheside P."/>
            <person name="Chovatia M."/>
            <person name="Cooper J."/>
            <person name="Damon W."/>
            <person name="Desjardin D."/>
            <person name="Finy P."/>
            <person name="Geml J."/>
            <person name="Haridas S."/>
            <person name="Hughes K."/>
            <person name="Justo A."/>
            <person name="Karasinski D."/>
            <person name="Kautmanova I."/>
            <person name="Kiss B."/>
            <person name="Kocsube S."/>
            <person name="Kotiranta H."/>
            <person name="LaButti K.M."/>
            <person name="Lechner B.E."/>
            <person name="Liimatainen K."/>
            <person name="Lipzen A."/>
            <person name="Lukacs Z."/>
            <person name="Mihaltcheva S."/>
            <person name="Morgado L.N."/>
            <person name="Niskanen T."/>
            <person name="Noordeloos M.E."/>
            <person name="Ohm R.A."/>
            <person name="Ortiz-Santana B."/>
            <person name="Ovrebo C."/>
            <person name="Racz N."/>
            <person name="Riley R."/>
            <person name="Savchenko A."/>
            <person name="Shiryaev A."/>
            <person name="Soop K."/>
            <person name="Spirin V."/>
            <person name="Szebenyi C."/>
            <person name="Tomsovsky M."/>
            <person name="Tulloss R.E."/>
            <person name="Uehling J."/>
            <person name="Grigoriev I.V."/>
            <person name="Vagvolgyi C."/>
            <person name="Papp T."/>
            <person name="Martin F.M."/>
            <person name="Miettinen O."/>
            <person name="Hibbett D.S."/>
            <person name="Nagy L.G."/>
        </authorList>
    </citation>
    <scope>NUCLEOTIDE SEQUENCE [LARGE SCALE GENOMIC DNA]</scope>
    <source>
        <strain evidence="6 7">CBS 962.96</strain>
    </source>
</reference>
<dbReference type="InterPro" id="IPR036188">
    <property type="entry name" value="FAD/NAD-bd_sf"/>
</dbReference>
<dbReference type="EMBL" id="ML179143">
    <property type="protein sequence ID" value="THU98077.1"/>
    <property type="molecule type" value="Genomic_DNA"/>
</dbReference>
<dbReference type="PRINTS" id="PR00420">
    <property type="entry name" value="RNGMNOXGNASE"/>
</dbReference>
<gene>
    <name evidence="6" type="ORF">K435DRAFT_661640</name>
</gene>
<dbReference type="SUPFAM" id="SSF54373">
    <property type="entry name" value="FAD-linked reductases, C-terminal domain"/>
    <property type="match status" value="1"/>
</dbReference>
<feature type="chain" id="PRO_5020661038" evidence="4">
    <location>
        <begin position="23"/>
        <end position="448"/>
    </location>
</feature>
<dbReference type="Gene3D" id="3.50.50.60">
    <property type="entry name" value="FAD/NAD(P)-binding domain"/>
    <property type="match status" value="1"/>
</dbReference>
<dbReference type="Proteomes" id="UP000297245">
    <property type="component" value="Unassembled WGS sequence"/>
</dbReference>
<organism evidence="6 7">
    <name type="scientific">Dendrothele bispora (strain CBS 962.96)</name>
    <dbReference type="NCBI Taxonomy" id="1314807"/>
    <lineage>
        <taxon>Eukaryota</taxon>
        <taxon>Fungi</taxon>
        <taxon>Dikarya</taxon>
        <taxon>Basidiomycota</taxon>
        <taxon>Agaricomycotina</taxon>
        <taxon>Agaricomycetes</taxon>
        <taxon>Agaricomycetidae</taxon>
        <taxon>Agaricales</taxon>
        <taxon>Agaricales incertae sedis</taxon>
        <taxon>Dendrothele</taxon>
    </lineage>
</organism>
<evidence type="ECO:0000259" key="5">
    <source>
        <dbReference type="Pfam" id="PF01494"/>
    </source>
</evidence>
<proteinExistence type="predicted"/>
<keyword evidence="1" id="KW-0285">Flavoprotein</keyword>
<feature type="signal peptide" evidence="4">
    <location>
        <begin position="1"/>
        <end position="22"/>
    </location>
</feature>